<sequence>MTLLSIQLTRWLTQVAVWRLVGFVSTIVGLLCYGLSSSFNHLFGEWTMLKIFIYTIFSLFICLGNLFAMVCRHSTIIRFKAHCSFVVLAITSVYSYFADKLVNGKPDAYSLISCAAFAMMSLSLSRQTQCGFEVDLFYFFMGSLIVLLMKINLALAIVGVGFCYALVILRSSLANSNIGIQDDQVDLTDAVVLGVNHLAQSLVPTNIDATTRDLSESTSAHVDNAIMMQRQLCRGEFFDGVKDRSKDWWEGCNRPDFPESEFRKCFRMSKSTFDTICQHLDSAVTKKNTMLRDAIPVRQRVAVCICRLATGDPLREVSKRFGLGISTCHKLVLEVCSAIKTVLIPEFLRWPDEAGMEKTKVEFEALSGIPNVGGSMHTTHIPIIAPKSNVNAYFNKRHTERNQKTCYSITVQGVVDSEGVFRDVCIGWPGSLSDEQVLEKSALYQRASRGSLKEVWVVGNSGHPLMEGVLVPYTHQNLTWTQHAFNEKVGEIQGVAKEAFARLKGRWSCLQKRTEVKLEDLPALLGACCVLHNICEMMNEEMDPTWKYDIFDDQMVAENGIRSNSAVQARDHIAHYLLHHGRAGTAFS</sequence>
<comment type="caution">
    <text evidence="10">The sequence shown here is derived from an EMBL/GenBank/DDBJ whole genome shotgun (WGS) entry which is preliminary data.</text>
</comment>
<proteinExistence type="inferred from homology"/>
<dbReference type="AlphaFoldDB" id="A0ABD1MSY5"/>
<evidence type="ECO:0000256" key="3">
    <source>
        <dbReference type="ARBA" id="ARBA00006958"/>
    </source>
</evidence>
<dbReference type="InterPro" id="IPR045249">
    <property type="entry name" value="HARBI1-like"/>
</dbReference>
<evidence type="ECO:0000256" key="2">
    <source>
        <dbReference type="ARBA" id="ARBA00004123"/>
    </source>
</evidence>
<feature type="transmembrane region" description="Helical" evidence="8">
    <location>
        <begin position="20"/>
        <end position="39"/>
    </location>
</feature>
<evidence type="ECO:0000256" key="4">
    <source>
        <dbReference type="ARBA" id="ARBA00022722"/>
    </source>
</evidence>
<name>A0ABD1MSY5_9FABA</name>
<keyword evidence="8" id="KW-0472">Membrane</keyword>
<comment type="cofactor">
    <cofactor evidence="1">
        <name>a divalent metal cation</name>
        <dbReference type="ChEBI" id="CHEBI:60240"/>
    </cofactor>
</comment>
<dbReference type="InterPro" id="IPR027806">
    <property type="entry name" value="HARBI1_dom"/>
</dbReference>
<evidence type="ECO:0000313" key="11">
    <source>
        <dbReference type="Proteomes" id="UP001603857"/>
    </source>
</evidence>
<evidence type="ECO:0000256" key="1">
    <source>
        <dbReference type="ARBA" id="ARBA00001968"/>
    </source>
</evidence>
<dbReference type="Proteomes" id="UP001603857">
    <property type="component" value="Unassembled WGS sequence"/>
</dbReference>
<feature type="transmembrane region" description="Helical" evidence="8">
    <location>
        <begin position="136"/>
        <end position="169"/>
    </location>
</feature>
<evidence type="ECO:0000259" key="9">
    <source>
        <dbReference type="Pfam" id="PF13359"/>
    </source>
</evidence>
<evidence type="ECO:0000256" key="8">
    <source>
        <dbReference type="SAM" id="Phobius"/>
    </source>
</evidence>
<keyword evidence="11" id="KW-1185">Reference proteome</keyword>
<organism evidence="10 11">
    <name type="scientific">Flemingia macrophylla</name>
    <dbReference type="NCBI Taxonomy" id="520843"/>
    <lineage>
        <taxon>Eukaryota</taxon>
        <taxon>Viridiplantae</taxon>
        <taxon>Streptophyta</taxon>
        <taxon>Embryophyta</taxon>
        <taxon>Tracheophyta</taxon>
        <taxon>Spermatophyta</taxon>
        <taxon>Magnoliopsida</taxon>
        <taxon>eudicotyledons</taxon>
        <taxon>Gunneridae</taxon>
        <taxon>Pentapetalae</taxon>
        <taxon>rosids</taxon>
        <taxon>fabids</taxon>
        <taxon>Fabales</taxon>
        <taxon>Fabaceae</taxon>
        <taxon>Papilionoideae</taxon>
        <taxon>50 kb inversion clade</taxon>
        <taxon>NPAAA clade</taxon>
        <taxon>indigoferoid/millettioid clade</taxon>
        <taxon>Phaseoleae</taxon>
        <taxon>Flemingia</taxon>
    </lineage>
</organism>
<evidence type="ECO:0000313" key="10">
    <source>
        <dbReference type="EMBL" id="KAL2338938.1"/>
    </source>
</evidence>
<accession>A0ABD1MSY5</accession>
<dbReference type="EMBL" id="JBGMDY010000004">
    <property type="protein sequence ID" value="KAL2338938.1"/>
    <property type="molecule type" value="Genomic_DNA"/>
</dbReference>
<evidence type="ECO:0000256" key="7">
    <source>
        <dbReference type="ARBA" id="ARBA00023242"/>
    </source>
</evidence>
<protein>
    <recommendedName>
        <fullName evidence="9">DDE Tnp4 domain-containing protein</fullName>
    </recommendedName>
</protein>
<dbReference type="GO" id="GO:0046872">
    <property type="term" value="F:metal ion binding"/>
    <property type="evidence" value="ECO:0007669"/>
    <property type="project" value="UniProtKB-KW"/>
</dbReference>
<dbReference type="GO" id="GO:0016787">
    <property type="term" value="F:hydrolase activity"/>
    <property type="evidence" value="ECO:0007669"/>
    <property type="project" value="UniProtKB-KW"/>
</dbReference>
<gene>
    <name evidence="10" type="ORF">Fmac_013384</name>
</gene>
<keyword evidence="6" id="KW-0378">Hydrolase</keyword>
<keyword evidence="4" id="KW-0540">Nuclease</keyword>
<keyword evidence="8" id="KW-0812">Transmembrane</keyword>
<comment type="subcellular location">
    <subcellularLocation>
        <location evidence="2">Nucleus</location>
    </subcellularLocation>
</comment>
<dbReference type="GO" id="GO:0005634">
    <property type="term" value="C:nucleus"/>
    <property type="evidence" value="ECO:0007669"/>
    <property type="project" value="UniProtKB-SubCell"/>
</dbReference>
<evidence type="ECO:0000256" key="5">
    <source>
        <dbReference type="ARBA" id="ARBA00022723"/>
    </source>
</evidence>
<comment type="similarity">
    <text evidence="3">Belongs to the HARBI1 family.</text>
</comment>
<feature type="transmembrane region" description="Helical" evidence="8">
    <location>
        <begin position="77"/>
        <end position="96"/>
    </location>
</feature>
<dbReference type="GO" id="GO:0004518">
    <property type="term" value="F:nuclease activity"/>
    <property type="evidence" value="ECO:0007669"/>
    <property type="project" value="UniProtKB-KW"/>
</dbReference>
<feature type="transmembrane region" description="Helical" evidence="8">
    <location>
        <begin position="51"/>
        <end position="70"/>
    </location>
</feature>
<feature type="domain" description="DDE Tnp4" evidence="9">
    <location>
        <begin position="378"/>
        <end position="533"/>
    </location>
</feature>
<evidence type="ECO:0000256" key="6">
    <source>
        <dbReference type="ARBA" id="ARBA00022801"/>
    </source>
</evidence>
<dbReference type="PANTHER" id="PTHR22930:SF199">
    <property type="entry name" value="PROTEIN ALP1-LIKE"/>
    <property type="match status" value="1"/>
</dbReference>
<keyword evidence="5" id="KW-0479">Metal-binding</keyword>
<dbReference type="Pfam" id="PF13359">
    <property type="entry name" value="DDE_Tnp_4"/>
    <property type="match status" value="1"/>
</dbReference>
<reference evidence="10 11" key="1">
    <citation type="submission" date="2024-08" db="EMBL/GenBank/DDBJ databases">
        <title>Insights into the chromosomal genome structure of Flemingia macrophylla.</title>
        <authorList>
            <person name="Ding Y."/>
            <person name="Zhao Y."/>
            <person name="Bi W."/>
            <person name="Wu M."/>
            <person name="Zhao G."/>
            <person name="Gong Y."/>
            <person name="Li W."/>
            <person name="Zhang P."/>
        </authorList>
    </citation>
    <scope>NUCLEOTIDE SEQUENCE [LARGE SCALE GENOMIC DNA]</scope>
    <source>
        <strain evidence="10">DYQJB</strain>
        <tissue evidence="10">Leaf</tissue>
    </source>
</reference>
<dbReference type="PANTHER" id="PTHR22930">
    <property type="match status" value="1"/>
</dbReference>
<keyword evidence="8" id="KW-1133">Transmembrane helix</keyword>
<keyword evidence="7" id="KW-0539">Nucleus</keyword>
<feature type="transmembrane region" description="Helical" evidence="8">
    <location>
        <begin position="108"/>
        <end position="124"/>
    </location>
</feature>